<evidence type="ECO:0000313" key="2">
    <source>
        <dbReference type="Proteomes" id="UP001476950"/>
    </source>
</evidence>
<keyword evidence="2" id="KW-1185">Reference proteome</keyword>
<dbReference type="EMBL" id="JAMPLM010000016">
    <property type="protein sequence ID" value="MEP1060238.1"/>
    <property type="molecule type" value="Genomic_DNA"/>
</dbReference>
<dbReference type="RefSeq" id="WP_190446364.1">
    <property type="nucleotide sequence ID" value="NZ_JAMPLM010000016.1"/>
</dbReference>
<accession>A0ABV0KMH3</accession>
<protein>
    <submittedName>
        <fullName evidence="1">Uncharacterized protein</fullName>
    </submittedName>
</protein>
<comment type="caution">
    <text evidence="1">The sequence shown here is derived from an EMBL/GenBank/DDBJ whole genome shotgun (WGS) entry which is preliminary data.</text>
</comment>
<proteinExistence type="predicted"/>
<sequence>MNKTATSETVLNLRMEVHNLAEAAFHRHLISGYGDSEYPDSYQIVYEGKPKHLTLNQARAFLSRLMQQPV</sequence>
<gene>
    <name evidence="1" type="ORF">NDI38_17520</name>
</gene>
<reference evidence="1 2" key="1">
    <citation type="submission" date="2022-04" db="EMBL/GenBank/DDBJ databases">
        <title>Positive selection, recombination, and allopatry shape intraspecific diversity of widespread and dominant cyanobacteria.</title>
        <authorList>
            <person name="Wei J."/>
            <person name="Shu W."/>
            <person name="Hu C."/>
        </authorList>
    </citation>
    <scope>NUCLEOTIDE SEQUENCE [LARGE SCALE GENOMIC DNA]</scope>
    <source>
        <strain evidence="1 2">AS-A4</strain>
    </source>
</reference>
<name>A0ABV0KMH3_9CYAN</name>
<dbReference type="Proteomes" id="UP001476950">
    <property type="component" value="Unassembled WGS sequence"/>
</dbReference>
<organism evidence="1 2">
    <name type="scientific">Stenomitos frigidus AS-A4</name>
    <dbReference type="NCBI Taxonomy" id="2933935"/>
    <lineage>
        <taxon>Bacteria</taxon>
        <taxon>Bacillati</taxon>
        <taxon>Cyanobacteriota</taxon>
        <taxon>Cyanophyceae</taxon>
        <taxon>Leptolyngbyales</taxon>
        <taxon>Leptolyngbyaceae</taxon>
        <taxon>Stenomitos</taxon>
    </lineage>
</organism>
<evidence type="ECO:0000313" key="1">
    <source>
        <dbReference type="EMBL" id="MEP1060238.1"/>
    </source>
</evidence>